<feature type="domain" description="RagB/SusD" evidence="6">
    <location>
        <begin position="379"/>
        <end position="457"/>
    </location>
</feature>
<dbReference type="RefSeq" id="WP_189568385.1">
    <property type="nucleotide sequence ID" value="NZ_BMXF01000007.1"/>
</dbReference>
<evidence type="ECO:0000256" key="4">
    <source>
        <dbReference type="ARBA" id="ARBA00023136"/>
    </source>
</evidence>
<feature type="domain" description="SusD-like N-terminal" evidence="7">
    <location>
        <begin position="82"/>
        <end position="243"/>
    </location>
</feature>
<dbReference type="Pfam" id="PF14322">
    <property type="entry name" value="SusD-like_3"/>
    <property type="match status" value="1"/>
</dbReference>
<dbReference type="InterPro" id="IPR012944">
    <property type="entry name" value="SusD_RagB_dom"/>
</dbReference>
<reference evidence="8 9" key="1">
    <citation type="journal article" date="2014" name="Int. J. Syst. Evol. Microbiol.">
        <title>Complete genome sequence of Corynebacterium casei LMG S-19264T (=DSM 44701T), isolated from a smear-ripened cheese.</title>
        <authorList>
            <consortium name="US DOE Joint Genome Institute (JGI-PGF)"/>
            <person name="Walter F."/>
            <person name="Albersmeier A."/>
            <person name="Kalinowski J."/>
            <person name="Ruckert C."/>
        </authorList>
    </citation>
    <scope>NUCLEOTIDE SEQUENCE [LARGE SCALE GENOMIC DNA]</scope>
    <source>
        <strain evidence="8 9">KCTC 12866</strain>
    </source>
</reference>
<evidence type="ECO:0000256" key="2">
    <source>
        <dbReference type="ARBA" id="ARBA00006275"/>
    </source>
</evidence>
<dbReference type="PROSITE" id="PS51257">
    <property type="entry name" value="PROKAR_LIPOPROTEIN"/>
    <property type="match status" value="1"/>
</dbReference>
<gene>
    <name evidence="8" type="ORF">GCM10007390_48150</name>
</gene>
<keyword evidence="5" id="KW-0998">Cell outer membrane</keyword>
<dbReference type="Pfam" id="PF07980">
    <property type="entry name" value="SusD_RagB"/>
    <property type="match status" value="1"/>
</dbReference>
<evidence type="ECO:0000256" key="5">
    <source>
        <dbReference type="ARBA" id="ARBA00023237"/>
    </source>
</evidence>
<dbReference type="GO" id="GO:0009279">
    <property type="term" value="C:cell outer membrane"/>
    <property type="evidence" value="ECO:0007669"/>
    <property type="project" value="UniProtKB-SubCell"/>
</dbReference>
<organism evidence="8 9">
    <name type="scientific">Persicitalea jodogahamensis</name>
    <dbReference type="NCBI Taxonomy" id="402147"/>
    <lineage>
        <taxon>Bacteria</taxon>
        <taxon>Pseudomonadati</taxon>
        <taxon>Bacteroidota</taxon>
        <taxon>Cytophagia</taxon>
        <taxon>Cytophagales</taxon>
        <taxon>Spirosomataceae</taxon>
        <taxon>Persicitalea</taxon>
    </lineage>
</organism>
<evidence type="ECO:0008006" key="10">
    <source>
        <dbReference type="Google" id="ProtNLM"/>
    </source>
</evidence>
<keyword evidence="3" id="KW-0732">Signal</keyword>
<dbReference type="Gene3D" id="1.25.40.390">
    <property type="match status" value="1"/>
</dbReference>
<evidence type="ECO:0000313" key="8">
    <source>
        <dbReference type="EMBL" id="GHB86799.1"/>
    </source>
</evidence>
<dbReference type="AlphaFoldDB" id="A0A8J3DDQ6"/>
<comment type="similarity">
    <text evidence="2">Belongs to the SusD family.</text>
</comment>
<comment type="subcellular location">
    <subcellularLocation>
        <location evidence="1">Cell outer membrane</location>
    </subcellularLocation>
</comment>
<comment type="caution">
    <text evidence="8">The sequence shown here is derived from an EMBL/GenBank/DDBJ whole genome shotgun (WGS) entry which is preliminary data.</text>
</comment>
<protein>
    <recommendedName>
        <fullName evidence="10">RagB/SusD family nutrient uptake outer membrane protein</fullName>
    </recommendedName>
</protein>
<dbReference type="SUPFAM" id="SSF48452">
    <property type="entry name" value="TPR-like"/>
    <property type="match status" value="1"/>
</dbReference>
<evidence type="ECO:0000256" key="1">
    <source>
        <dbReference type="ARBA" id="ARBA00004442"/>
    </source>
</evidence>
<dbReference type="InterPro" id="IPR033985">
    <property type="entry name" value="SusD-like_N"/>
</dbReference>
<proteinExistence type="inferred from homology"/>
<keyword evidence="4" id="KW-0472">Membrane</keyword>
<dbReference type="InterPro" id="IPR011990">
    <property type="entry name" value="TPR-like_helical_dom_sf"/>
</dbReference>
<dbReference type="Proteomes" id="UP000598271">
    <property type="component" value="Unassembled WGS sequence"/>
</dbReference>
<dbReference type="EMBL" id="BMXF01000007">
    <property type="protein sequence ID" value="GHB86799.1"/>
    <property type="molecule type" value="Genomic_DNA"/>
</dbReference>
<name>A0A8J3DDQ6_9BACT</name>
<evidence type="ECO:0000313" key="9">
    <source>
        <dbReference type="Proteomes" id="UP000598271"/>
    </source>
</evidence>
<evidence type="ECO:0000256" key="3">
    <source>
        <dbReference type="ARBA" id="ARBA00022729"/>
    </source>
</evidence>
<keyword evidence="9" id="KW-1185">Reference proteome</keyword>
<sequence>MKNIVCILCLCLLAGCDGDKFLEGAKPEIGLAQDEFTANTTLDDLVRGAYFNLKSPGEYGPVDLLLYQTIASDLVEMKEYSNVVSGNNNLLPLYLRQPEVNDIRIVEWPWSGAQSLLFNVNTVLEFYDENEPPKDGLESWVPRIQGESYFLRAFAHYLLATTYAPPYSSAPTAPSIILQTKPSKAPTDFKSRATNQQVYDQIVSDLKNAIKLLPAEYDASKHPEDYQDRAKQDAARFLLAKVYFLMGKKFWTAGQGGDGGAVEQINAIIDSGRFPLLQGSDLKQIFLKSGLGQKASETVWYGAYYFRNGWRAPRFERHFSNFTGGNRNRGFAMSKAVLNQIGWNDPAVAKLDKRYTDWHRRYENGKDPAFRAEDADEYNVWSSKFTNPTANFVFFRSPELYLMRAAIRQGNGDAAGAAKDLNVTRTRAGLPTLATATEADVSAEWIKEMGFEGRRLFYLQAMQMPIPPGDRAGVSAIPYGDPSLVLTLPRAELTRNPALN</sequence>
<evidence type="ECO:0000259" key="6">
    <source>
        <dbReference type="Pfam" id="PF07980"/>
    </source>
</evidence>
<evidence type="ECO:0000259" key="7">
    <source>
        <dbReference type="Pfam" id="PF14322"/>
    </source>
</evidence>
<accession>A0A8J3DDQ6</accession>